<dbReference type="InterPro" id="IPR039426">
    <property type="entry name" value="TonB-dep_rcpt-like"/>
</dbReference>
<evidence type="ECO:0000256" key="2">
    <source>
        <dbReference type="ARBA" id="ARBA00022448"/>
    </source>
</evidence>
<keyword evidence="5" id="KW-0732">Signal</keyword>
<dbReference type="Pfam" id="PF00593">
    <property type="entry name" value="TonB_dep_Rec_b-barrel"/>
    <property type="match status" value="1"/>
</dbReference>
<gene>
    <name evidence="14" type="ORF">SAMN05444281_1723</name>
</gene>
<organism evidence="14 15">
    <name type="scientific">Wenyingzhuangia marina</name>
    <dbReference type="NCBI Taxonomy" id="1195760"/>
    <lineage>
        <taxon>Bacteria</taxon>
        <taxon>Pseudomonadati</taxon>
        <taxon>Bacteroidota</taxon>
        <taxon>Flavobacteriia</taxon>
        <taxon>Flavobacteriales</taxon>
        <taxon>Flavobacteriaceae</taxon>
        <taxon>Wenyingzhuangia</taxon>
    </lineage>
</organism>
<dbReference type="PANTHER" id="PTHR30069:SF29">
    <property type="entry name" value="HEMOGLOBIN AND HEMOGLOBIN-HAPTOGLOBIN-BINDING PROTEIN 1-RELATED"/>
    <property type="match status" value="1"/>
</dbReference>
<keyword evidence="6 11" id="KW-0798">TonB box</keyword>
<dbReference type="STRING" id="1195760.SAMN05444281_1723"/>
<evidence type="ECO:0000259" key="13">
    <source>
        <dbReference type="Pfam" id="PF07715"/>
    </source>
</evidence>
<comment type="subcellular location">
    <subcellularLocation>
        <location evidence="1 10">Cell outer membrane</location>
        <topology evidence="1 10">Multi-pass membrane protein</topology>
    </subcellularLocation>
</comment>
<dbReference type="RefSeq" id="WP_073120507.1">
    <property type="nucleotide sequence ID" value="NZ_BMEN01000003.1"/>
</dbReference>
<evidence type="ECO:0000256" key="6">
    <source>
        <dbReference type="ARBA" id="ARBA00023077"/>
    </source>
</evidence>
<dbReference type="AlphaFoldDB" id="A0A1M5VDL8"/>
<evidence type="ECO:0000259" key="12">
    <source>
        <dbReference type="Pfam" id="PF00593"/>
    </source>
</evidence>
<evidence type="ECO:0000256" key="3">
    <source>
        <dbReference type="ARBA" id="ARBA00022452"/>
    </source>
</evidence>
<reference evidence="15" key="1">
    <citation type="submission" date="2016-11" db="EMBL/GenBank/DDBJ databases">
        <authorList>
            <person name="Varghese N."/>
            <person name="Submissions S."/>
        </authorList>
    </citation>
    <scope>NUCLEOTIDE SEQUENCE [LARGE SCALE GENOMIC DNA]</scope>
    <source>
        <strain evidence="15">DSM 100572</strain>
    </source>
</reference>
<evidence type="ECO:0000256" key="10">
    <source>
        <dbReference type="PROSITE-ProRule" id="PRU01360"/>
    </source>
</evidence>
<evidence type="ECO:0000256" key="4">
    <source>
        <dbReference type="ARBA" id="ARBA00022692"/>
    </source>
</evidence>
<dbReference type="GO" id="GO:0015344">
    <property type="term" value="F:siderophore uptake transmembrane transporter activity"/>
    <property type="evidence" value="ECO:0007669"/>
    <property type="project" value="TreeGrafter"/>
</dbReference>
<dbReference type="Gene3D" id="2.40.170.20">
    <property type="entry name" value="TonB-dependent receptor, beta-barrel domain"/>
    <property type="match status" value="1"/>
</dbReference>
<dbReference type="InterPro" id="IPR012910">
    <property type="entry name" value="Plug_dom"/>
</dbReference>
<evidence type="ECO:0000256" key="5">
    <source>
        <dbReference type="ARBA" id="ARBA00022729"/>
    </source>
</evidence>
<keyword evidence="15" id="KW-1185">Reference proteome</keyword>
<keyword evidence="4 10" id="KW-0812">Transmembrane</keyword>
<dbReference type="PANTHER" id="PTHR30069">
    <property type="entry name" value="TONB-DEPENDENT OUTER MEMBRANE RECEPTOR"/>
    <property type="match status" value="1"/>
</dbReference>
<evidence type="ECO:0000313" key="15">
    <source>
        <dbReference type="Proteomes" id="UP000184109"/>
    </source>
</evidence>
<evidence type="ECO:0000256" key="11">
    <source>
        <dbReference type="RuleBase" id="RU003357"/>
    </source>
</evidence>
<dbReference type="OrthoDB" id="9782587at2"/>
<evidence type="ECO:0000256" key="9">
    <source>
        <dbReference type="ARBA" id="ARBA00023237"/>
    </source>
</evidence>
<dbReference type="GO" id="GO:0044718">
    <property type="term" value="P:siderophore transmembrane transport"/>
    <property type="evidence" value="ECO:0007669"/>
    <property type="project" value="TreeGrafter"/>
</dbReference>
<dbReference type="GO" id="GO:0009279">
    <property type="term" value="C:cell outer membrane"/>
    <property type="evidence" value="ECO:0007669"/>
    <property type="project" value="UniProtKB-SubCell"/>
</dbReference>
<dbReference type="Proteomes" id="UP000184109">
    <property type="component" value="Unassembled WGS sequence"/>
</dbReference>
<evidence type="ECO:0000313" key="14">
    <source>
        <dbReference type="EMBL" id="SHH73349.1"/>
    </source>
</evidence>
<keyword evidence="7 10" id="KW-0472">Membrane</keyword>
<sequence length="701" mass="79001">MTSFKIRILFTFYLLSSIVCYSQSKNSEKAITSELNEVVISTKNNTKKHQQITSTIDTISSKELNRANNINFAPILNRVPGVFMQSGSLNTNRITIRGIGSRNLYGTAKIRAYYKEIPLTNGSGETNIEDFELASIGTINILKGASTIEYGAGLGGAIQIKPQQSNINESSIYNQLTIGSFGLAKGIIKLNHGTQKNNIQATYSNTHSDGYRENNEYNRQTFTVSTKHSLGKSDELYFLSSYVDLKAFIPSSINQNDYINNPKKAAFTWKQAQGYEDAIRGSLGISWKHKYNNNLNQTTSIFSSFKKAYEPRPFDILKENTHAIGLRTQLTGNIKLGSNNLNYSLGGEFFKDNYQYQTYQNLYQNYPLGTGSVKGNELSNFKEKRDYYNLFWESSYNLSSKITVSAGLNFNKTSYVLKDLFPISSNDPDQSGNFKFKNIISPKFGVLYTPLKNISLYTSINHGFSPITLAETLLPDGQINTNLKPETGWNYEMGTRGYLFQKKLQFSTAIYSLNLKNLLVARRTAQDQYIGLNAGKTQHNGLELTLNYDWIQTKNISINSFINYTLNHFRFKDFIDDGQDYSGNKVTGVPSDIFNAGIDMNTKIGIYGNLNYQYVGSMPMTDSNSLYSDSYTLTNFKFGYATNFLKKLTLDTFVGVNNIFNKAYASQILINATGFGNSAPRYYYPGNPLNYYTGINIKYLF</sequence>
<dbReference type="InterPro" id="IPR037066">
    <property type="entry name" value="Plug_dom_sf"/>
</dbReference>
<accession>A0A1M5VDL8</accession>
<keyword evidence="2 10" id="KW-0813">Transport</keyword>
<proteinExistence type="inferred from homology"/>
<feature type="domain" description="TonB-dependent receptor-like beta-barrel" evidence="12">
    <location>
        <begin position="217"/>
        <end position="659"/>
    </location>
</feature>
<dbReference type="Gene3D" id="2.170.130.10">
    <property type="entry name" value="TonB-dependent receptor, plug domain"/>
    <property type="match status" value="1"/>
</dbReference>
<name>A0A1M5VDL8_9FLAO</name>
<comment type="similarity">
    <text evidence="10 11">Belongs to the TonB-dependent receptor family.</text>
</comment>
<dbReference type="InterPro" id="IPR036942">
    <property type="entry name" value="Beta-barrel_TonB_sf"/>
</dbReference>
<evidence type="ECO:0000256" key="1">
    <source>
        <dbReference type="ARBA" id="ARBA00004571"/>
    </source>
</evidence>
<dbReference type="PROSITE" id="PS52016">
    <property type="entry name" value="TONB_DEPENDENT_REC_3"/>
    <property type="match status" value="1"/>
</dbReference>
<dbReference type="Pfam" id="PF07715">
    <property type="entry name" value="Plug"/>
    <property type="match status" value="1"/>
</dbReference>
<evidence type="ECO:0000256" key="7">
    <source>
        <dbReference type="ARBA" id="ARBA00023136"/>
    </source>
</evidence>
<dbReference type="InterPro" id="IPR000531">
    <property type="entry name" value="Beta-barrel_TonB"/>
</dbReference>
<evidence type="ECO:0000256" key="8">
    <source>
        <dbReference type="ARBA" id="ARBA00023170"/>
    </source>
</evidence>
<keyword evidence="9 10" id="KW-0998">Cell outer membrane</keyword>
<dbReference type="SUPFAM" id="SSF56935">
    <property type="entry name" value="Porins"/>
    <property type="match status" value="1"/>
</dbReference>
<keyword evidence="8" id="KW-0675">Receptor</keyword>
<protein>
    <submittedName>
        <fullName evidence="14">Iron complex outermembrane recepter protein</fullName>
    </submittedName>
</protein>
<dbReference type="EMBL" id="FQXQ01000003">
    <property type="protein sequence ID" value="SHH73349.1"/>
    <property type="molecule type" value="Genomic_DNA"/>
</dbReference>
<feature type="domain" description="TonB-dependent receptor plug" evidence="13">
    <location>
        <begin position="50"/>
        <end position="156"/>
    </location>
</feature>
<keyword evidence="3 10" id="KW-1134">Transmembrane beta strand</keyword>